<dbReference type="GO" id="GO:0006730">
    <property type="term" value="P:one-carbon metabolic process"/>
    <property type="evidence" value="ECO:0007669"/>
    <property type="project" value="UniProtKB-UniRule"/>
</dbReference>
<evidence type="ECO:0000256" key="9">
    <source>
        <dbReference type="ARBA" id="ARBA00022801"/>
    </source>
</evidence>
<evidence type="ECO:0000256" key="8">
    <source>
        <dbReference type="ARBA" id="ARBA00022563"/>
    </source>
</evidence>
<comment type="similarity">
    <text evidence="4 12">Belongs to the MCH family.</text>
</comment>
<dbReference type="EMBL" id="FQXV01000007">
    <property type="protein sequence ID" value="SHI07015.1"/>
    <property type="molecule type" value="Genomic_DNA"/>
</dbReference>
<dbReference type="RefSeq" id="WP_073078877.1">
    <property type="nucleotide sequence ID" value="NZ_FQXV01000007.1"/>
</dbReference>
<comment type="function">
    <text evidence="1 12">Catalyzes the hydrolysis of methenyl-H(4)MPT(+) to 5-formyl-H(4)MPT.</text>
</comment>
<sequence>MQLPLSHIPELSPNRRALALIDEVVSQRHQLRVQVTSQSGAMVIDCGVHAEGGYEAGVLFSKICLGGLADVSLTWQDFGGLRWLSAEVVTDHPLRACMASQYAGWPIKCGNRIYMGSGPAGAVVHKGSLYKLLGYQDPPEIVILCLESNQLPTAEVIGVIVDECGCAPENLTVLVAPTASVAGTVQVAARALETGLFKLRRLGYDLDKVVSGAAACPVSPVARDTASGLGRTNDAISYGATVSVNVRDEDAVLRRLVGRVPASAAEGYGRAYMDFEKGHDNFFNRGPDQFNPAVIRMCSLSSGNTFAAGVLRPDVLRRSFGISE</sequence>
<protein>
    <recommendedName>
        <fullName evidence="6 12">Methenyltetrahydromethanopterin cyclohydrolase</fullName>
        <ecNumber evidence="5 12">3.5.4.27</ecNumber>
    </recommendedName>
    <alternativeName>
        <fullName evidence="10 12">Methenyl-H4MPT cyclohydrolase</fullName>
    </alternativeName>
</protein>
<dbReference type="HAMAP" id="MF_00486">
    <property type="entry name" value="McH"/>
    <property type="match status" value="1"/>
</dbReference>
<dbReference type="InterPro" id="IPR003209">
    <property type="entry name" value="METHMP_CycHdrlase"/>
</dbReference>
<evidence type="ECO:0000256" key="12">
    <source>
        <dbReference type="HAMAP-Rule" id="MF_00486"/>
    </source>
</evidence>
<keyword evidence="14" id="KW-1185">Reference proteome</keyword>
<dbReference type="GO" id="GO:0046294">
    <property type="term" value="P:formaldehyde catabolic process"/>
    <property type="evidence" value="ECO:0007669"/>
    <property type="project" value="UniProtKB-UniRule"/>
</dbReference>
<keyword evidence="8 12" id="KW-0554">One-carbon metabolism</keyword>
<keyword evidence="7 12" id="KW-0963">Cytoplasm</keyword>
<evidence type="ECO:0000256" key="3">
    <source>
        <dbReference type="ARBA" id="ARBA00005087"/>
    </source>
</evidence>
<dbReference type="GO" id="GO:0005737">
    <property type="term" value="C:cytoplasm"/>
    <property type="evidence" value="ECO:0007669"/>
    <property type="project" value="UniProtKB-SubCell"/>
</dbReference>
<reference evidence="13 14" key="1">
    <citation type="submission" date="2016-11" db="EMBL/GenBank/DDBJ databases">
        <authorList>
            <person name="Jaros S."/>
            <person name="Januszkiewicz K."/>
            <person name="Wedrychowicz H."/>
        </authorList>
    </citation>
    <scope>NUCLEOTIDE SEQUENCE [LARGE SCALE GENOMIC DNA]</scope>
    <source>
        <strain evidence="13 14">DSM 10068</strain>
    </source>
</reference>
<organism evidence="13 14">
    <name type="scientific">Sporobacter termitidis DSM 10068</name>
    <dbReference type="NCBI Taxonomy" id="1123282"/>
    <lineage>
        <taxon>Bacteria</taxon>
        <taxon>Bacillati</taxon>
        <taxon>Bacillota</taxon>
        <taxon>Clostridia</taxon>
        <taxon>Eubacteriales</taxon>
        <taxon>Oscillospiraceae</taxon>
        <taxon>Sporobacter</taxon>
    </lineage>
</organism>
<accession>A0A1M5Y4J3</accession>
<dbReference type="OrthoDB" id="241529at2"/>
<keyword evidence="9 12" id="KW-0378">Hydrolase</keyword>
<gene>
    <name evidence="12" type="primary">mch</name>
    <name evidence="13" type="ORF">SAMN02745823_02225</name>
</gene>
<proteinExistence type="inferred from homology"/>
<evidence type="ECO:0000256" key="10">
    <source>
        <dbReference type="ARBA" id="ARBA00030468"/>
    </source>
</evidence>
<dbReference type="UniPathway" id="UPA00562">
    <property type="reaction ID" value="UER00703"/>
</dbReference>
<evidence type="ECO:0000256" key="1">
    <source>
        <dbReference type="ARBA" id="ARBA00004058"/>
    </source>
</evidence>
<evidence type="ECO:0000256" key="7">
    <source>
        <dbReference type="ARBA" id="ARBA00022490"/>
    </source>
</evidence>
<dbReference type="Gene3D" id="3.30.1030.10">
    <property type="entry name" value="Methenyltetrahydromethanopterin Cyclohydrolase, Chain A, domain 2"/>
    <property type="match status" value="1"/>
</dbReference>
<comment type="catalytic activity">
    <reaction evidence="11 12">
        <text>5,10-methenyl-5,6,7,8-tetrahydromethanopterin + H2O = N(5)-formyl-5,6,7,8-tetrahydromethanopterin + H(+)</text>
        <dbReference type="Rhea" id="RHEA:19053"/>
        <dbReference type="ChEBI" id="CHEBI:15377"/>
        <dbReference type="ChEBI" id="CHEBI:15378"/>
        <dbReference type="ChEBI" id="CHEBI:58018"/>
        <dbReference type="ChEBI" id="CHEBI:58337"/>
        <dbReference type="EC" id="3.5.4.27"/>
    </reaction>
</comment>
<evidence type="ECO:0000256" key="4">
    <source>
        <dbReference type="ARBA" id="ARBA00006902"/>
    </source>
</evidence>
<dbReference type="NCBIfam" id="TIGR03120">
    <property type="entry name" value="one_C_mch"/>
    <property type="match status" value="1"/>
</dbReference>
<dbReference type="STRING" id="1123282.SAMN02745823_02225"/>
<dbReference type="Gene3D" id="3.10.340.11">
    <property type="entry name" value="Methenyltetrahydromethanopterin Cyclohydrolase, Chain A, domain 1"/>
    <property type="match status" value="1"/>
</dbReference>
<comment type="subcellular location">
    <subcellularLocation>
        <location evidence="2 12">Cytoplasm</location>
    </subcellularLocation>
</comment>
<evidence type="ECO:0000313" key="13">
    <source>
        <dbReference type="EMBL" id="SHI07015.1"/>
    </source>
</evidence>
<dbReference type="GO" id="GO:0018759">
    <property type="term" value="F:methenyltetrahydromethanopterin cyclohydrolase activity"/>
    <property type="evidence" value="ECO:0007669"/>
    <property type="project" value="UniProtKB-UniRule"/>
</dbReference>
<evidence type="ECO:0000256" key="5">
    <source>
        <dbReference type="ARBA" id="ARBA00012765"/>
    </source>
</evidence>
<evidence type="ECO:0000256" key="6">
    <source>
        <dbReference type="ARBA" id="ARBA00020597"/>
    </source>
</evidence>
<dbReference type="SUPFAM" id="SSF56199">
    <property type="entry name" value="Methenyltetrahydromethanopterin cyclohydrolase"/>
    <property type="match status" value="1"/>
</dbReference>
<evidence type="ECO:0000256" key="2">
    <source>
        <dbReference type="ARBA" id="ARBA00004496"/>
    </source>
</evidence>
<dbReference type="EC" id="3.5.4.27" evidence="5 12"/>
<comment type="pathway">
    <text evidence="3 12">One-carbon metabolism; formaldehyde degradation; formate from formaldehyde (H(4)MPT route): step 3/5.</text>
</comment>
<name>A0A1M5Y4J3_9FIRM</name>
<dbReference type="Pfam" id="PF02289">
    <property type="entry name" value="MCH"/>
    <property type="match status" value="1"/>
</dbReference>
<dbReference type="Proteomes" id="UP000183995">
    <property type="component" value="Unassembled WGS sequence"/>
</dbReference>
<dbReference type="AlphaFoldDB" id="A0A1M5Y4J3"/>
<evidence type="ECO:0000313" key="14">
    <source>
        <dbReference type="Proteomes" id="UP000183995"/>
    </source>
</evidence>
<evidence type="ECO:0000256" key="11">
    <source>
        <dbReference type="ARBA" id="ARBA00048684"/>
    </source>
</evidence>